<reference evidence="14 15" key="1">
    <citation type="submission" date="2021-02" db="EMBL/GenBank/DDBJ databases">
        <title>Variation within the Batrachochytrium salamandrivorans European outbreak.</title>
        <authorList>
            <person name="Kelly M."/>
            <person name="Pasmans F."/>
            <person name="Shea T.P."/>
            <person name="Munoz J.F."/>
            <person name="Carranza S."/>
            <person name="Cuomo C.A."/>
            <person name="Martel A."/>
        </authorList>
    </citation>
    <scope>NUCLEOTIDE SEQUENCE [LARGE SCALE GENOMIC DNA]</scope>
    <source>
        <strain evidence="14 15">AMFP18/2</strain>
    </source>
</reference>
<evidence type="ECO:0000256" key="6">
    <source>
        <dbReference type="ARBA" id="ARBA00022801"/>
    </source>
</evidence>
<evidence type="ECO:0000256" key="10">
    <source>
        <dbReference type="ARBA" id="ARBA00023242"/>
    </source>
</evidence>
<proteinExistence type="inferred from homology"/>
<organism evidence="14 15">
    <name type="scientific">Batrachochytrium salamandrivorans</name>
    <dbReference type="NCBI Taxonomy" id="1357716"/>
    <lineage>
        <taxon>Eukaryota</taxon>
        <taxon>Fungi</taxon>
        <taxon>Fungi incertae sedis</taxon>
        <taxon>Chytridiomycota</taxon>
        <taxon>Chytridiomycota incertae sedis</taxon>
        <taxon>Chytridiomycetes</taxon>
        <taxon>Rhizophydiales</taxon>
        <taxon>Rhizophydiales incertae sedis</taxon>
        <taxon>Batrachochytrium</taxon>
    </lineage>
</organism>
<keyword evidence="5" id="KW-0227">DNA damage</keyword>
<keyword evidence="7" id="KW-0269">Exonuclease</keyword>
<evidence type="ECO:0000256" key="1">
    <source>
        <dbReference type="ARBA" id="ARBA00004123"/>
    </source>
</evidence>
<evidence type="ECO:0000256" key="12">
    <source>
        <dbReference type="ARBA" id="ARBA00042677"/>
    </source>
</evidence>
<dbReference type="Pfam" id="PF07522">
    <property type="entry name" value="DRMBL"/>
    <property type="match status" value="1"/>
</dbReference>
<evidence type="ECO:0000256" key="5">
    <source>
        <dbReference type="ARBA" id="ARBA00022763"/>
    </source>
</evidence>
<gene>
    <name evidence="14" type="ORF">BASA50_006544</name>
</gene>
<dbReference type="InterPro" id="IPR036866">
    <property type="entry name" value="RibonucZ/Hydroxyglut_hydro"/>
</dbReference>
<evidence type="ECO:0000256" key="9">
    <source>
        <dbReference type="ARBA" id="ARBA00023204"/>
    </source>
</evidence>
<keyword evidence="6" id="KW-0378">Hydrolase</keyword>
<evidence type="ECO:0000256" key="8">
    <source>
        <dbReference type="ARBA" id="ARBA00023172"/>
    </source>
</evidence>
<keyword evidence="15" id="KW-1185">Reference proteome</keyword>
<dbReference type="SUPFAM" id="SSF56281">
    <property type="entry name" value="Metallo-hydrolase/oxidoreductase"/>
    <property type="match status" value="1"/>
</dbReference>
<keyword evidence="3" id="KW-0540">Nuclease</keyword>
<evidence type="ECO:0000256" key="3">
    <source>
        <dbReference type="ARBA" id="ARBA00022722"/>
    </source>
</evidence>
<keyword evidence="4" id="KW-0255">Endonuclease</keyword>
<evidence type="ECO:0000256" key="2">
    <source>
        <dbReference type="ARBA" id="ARBA00010304"/>
    </source>
</evidence>
<evidence type="ECO:0000256" key="11">
    <source>
        <dbReference type="ARBA" id="ARBA00039759"/>
    </source>
</evidence>
<comment type="similarity">
    <text evidence="2">Belongs to the DNA repair metallo-beta-lactamase (DRMBL) family.</text>
</comment>
<feature type="domain" description="DNA repair metallo-beta-lactamase" evidence="13">
    <location>
        <begin position="303"/>
        <end position="340"/>
    </location>
</feature>
<evidence type="ECO:0000313" key="15">
    <source>
        <dbReference type="Proteomes" id="UP001648503"/>
    </source>
</evidence>
<sequence>MNYKIAEYPEIQVDQFGRDPSVAVYILTHAHSDHMCGLSSHLMDTPVYCSLITAQLLLSTVDDTNRKRWHHNLVQVAFNRPYLIKLKNDRCVQATFLPAHHCPGSAMILLQGDRGTVLCTGDFRAEESIKAHFAAIEGLKVDSLYLDTTFAHSNWAHLPSRLESANALVEMIKRLPTTVMVQLKSSTIGYEYLWIHLAQYFHTKIYVSKSRKEKYVLIDKCQRSEDDLFNQSKISLYLTTDERNARFFVDTCSTIVTAKKKHCLVHVLPSAMFWGLGSEGDATSHHTNWNIVAGLPDFVVQDSRDDMSFRLLYSMHSSLSELIAFVSTLKPSKVYPMVTSRTNPMFSYKQIMKHFEPLVGCIGQDDARYRHSDSSVCAGRKRGIDSLYLDQEESRSESRRDAAPEISTISNQKLNLDAIEHIRKIFLDSKHPHMIRLRCARY</sequence>
<evidence type="ECO:0000259" key="13">
    <source>
        <dbReference type="Pfam" id="PF07522"/>
    </source>
</evidence>
<dbReference type="InterPro" id="IPR011084">
    <property type="entry name" value="DRMBL"/>
</dbReference>
<dbReference type="Gene3D" id="3.60.15.10">
    <property type="entry name" value="Ribonuclease Z/Hydroxyacylglutathione hydrolase-like"/>
    <property type="match status" value="1"/>
</dbReference>
<keyword evidence="10" id="KW-0539">Nucleus</keyword>
<protein>
    <recommendedName>
        <fullName evidence="11">Protein artemis</fullName>
    </recommendedName>
    <alternativeName>
        <fullName evidence="12">DNA cross-link repair 1C protein</fullName>
    </alternativeName>
</protein>
<evidence type="ECO:0000313" key="14">
    <source>
        <dbReference type="EMBL" id="KAH6594595.1"/>
    </source>
</evidence>
<accession>A0ABQ8F9S2</accession>
<keyword evidence="9" id="KW-0234">DNA repair</keyword>
<keyword evidence="8" id="KW-0233">DNA recombination</keyword>
<name>A0ABQ8F9S2_9FUNG</name>
<dbReference type="PANTHER" id="PTHR23240:SF8">
    <property type="entry name" value="PROTEIN ARTEMIS"/>
    <property type="match status" value="1"/>
</dbReference>
<dbReference type="Gene3D" id="3.40.50.12650">
    <property type="match status" value="1"/>
</dbReference>
<evidence type="ECO:0000256" key="4">
    <source>
        <dbReference type="ARBA" id="ARBA00022759"/>
    </source>
</evidence>
<dbReference type="Proteomes" id="UP001648503">
    <property type="component" value="Unassembled WGS sequence"/>
</dbReference>
<evidence type="ECO:0000256" key="7">
    <source>
        <dbReference type="ARBA" id="ARBA00022839"/>
    </source>
</evidence>
<comment type="caution">
    <text evidence="14">The sequence shown here is derived from an EMBL/GenBank/DDBJ whole genome shotgun (WGS) entry which is preliminary data.</text>
</comment>
<comment type="subcellular location">
    <subcellularLocation>
        <location evidence="1">Nucleus</location>
    </subcellularLocation>
</comment>
<dbReference type="EMBL" id="JAFCIX010000332">
    <property type="protein sequence ID" value="KAH6594595.1"/>
    <property type="molecule type" value="Genomic_DNA"/>
</dbReference>
<dbReference type="PANTHER" id="PTHR23240">
    <property type="entry name" value="DNA CROSS-LINK REPAIR PROTEIN PSO2/SNM1-RELATED"/>
    <property type="match status" value="1"/>
</dbReference>